<gene>
    <name evidence="2" type="ORF">SAMEA4530655_00837</name>
</gene>
<feature type="chain" id="PRO_5011229823" evidence="1">
    <location>
        <begin position="36"/>
        <end position="238"/>
    </location>
</feature>
<dbReference type="Proteomes" id="UP000215126">
    <property type="component" value="Chromosome 1"/>
</dbReference>
<proteinExistence type="predicted"/>
<organism evidence="2 3">
    <name type="scientific">Pandoraea sputorum</name>
    <dbReference type="NCBI Taxonomy" id="93222"/>
    <lineage>
        <taxon>Bacteria</taxon>
        <taxon>Pseudomonadati</taxon>
        <taxon>Pseudomonadota</taxon>
        <taxon>Betaproteobacteria</taxon>
        <taxon>Burkholderiales</taxon>
        <taxon>Burkholderiaceae</taxon>
        <taxon>Pandoraea</taxon>
    </lineage>
</organism>
<keyword evidence="1" id="KW-0732">Signal</keyword>
<reference evidence="2 3" key="1">
    <citation type="submission" date="2017-06" db="EMBL/GenBank/DDBJ databases">
        <authorList>
            <consortium name="Pathogen Informatics"/>
        </authorList>
    </citation>
    <scope>NUCLEOTIDE SEQUENCE [LARGE SCALE GENOMIC DNA]</scope>
    <source>
        <strain evidence="2 3">NCTC13161</strain>
    </source>
</reference>
<dbReference type="GeneID" id="88093523"/>
<accession>A0A239S9T1</accession>
<feature type="signal peptide" evidence="1">
    <location>
        <begin position="1"/>
        <end position="35"/>
    </location>
</feature>
<sequence>MNDNATPLSARKLRKKSLLMIIAALAVGISTAVQANGNKVSVGIEQISIPGISDFENYTDDPSGRRIADLVIGSDAKLLSFQAQSGPLKRYLIVKVPRAVISDYMTIREFRTYTAYSRDNFKNQEHIAALSNNQALERRAPLNAALAPGRDLENIKFDTPVPIGIDRDDNVAFTDTVLTPVTVTVDSRRRSVVNAMCTSAILIKGKYIIAQLFAPGGEVEWARSTCNKFVADLAEENK</sequence>
<dbReference type="EMBL" id="LT906435">
    <property type="protein sequence ID" value="SNU82161.1"/>
    <property type="molecule type" value="Genomic_DNA"/>
</dbReference>
<evidence type="ECO:0000256" key="1">
    <source>
        <dbReference type="SAM" id="SignalP"/>
    </source>
</evidence>
<keyword evidence="3" id="KW-1185">Reference proteome</keyword>
<name>A0A239S9T1_9BURK</name>
<evidence type="ECO:0000313" key="2">
    <source>
        <dbReference type="EMBL" id="SNU82161.1"/>
    </source>
</evidence>
<dbReference type="OrthoDB" id="9951071at2"/>
<evidence type="ECO:0000313" key="3">
    <source>
        <dbReference type="Proteomes" id="UP000215126"/>
    </source>
</evidence>
<protein>
    <submittedName>
        <fullName evidence="2">Uncharacterized protein</fullName>
    </submittedName>
</protein>
<dbReference type="AlphaFoldDB" id="A0A239S9T1"/>
<dbReference type="RefSeq" id="WP_039396020.1">
    <property type="nucleotide sequence ID" value="NZ_CABPRX010000001.1"/>
</dbReference>